<feature type="region of interest" description="Disordered" evidence="1">
    <location>
        <begin position="1"/>
        <end position="25"/>
    </location>
</feature>
<evidence type="ECO:0000313" key="3">
    <source>
        <dbReference type="EMBL" id="CAL4790822.1"/>
    </source>
</evidence>
<proteinExistence type="predicted"/>
<evidence type="ECO:0000313" key="4">
    <source>
        <dbReference type="Proteomes" id="UP001152797"/>
    </source>
</evidence>
<evidence type="ECO:0000313" key="2">
    <source>
        <dbReference type="EMBL" id="CAI4003510.1"/>
    </source>
</evidence>
<reference evidence="2" key="1">
    <citation type="submission" date="2022-10" db="EMBL/GenBank/DDBJ databases">
        <authorList>
            <person name="Chen Y."/>
            <person name="Dougan E. K."/>
            <person name="Chan C."/>
            <person name="Rhodes N."/>
            <person name="Thang M."/>
        </authorList>
    </citation>
    <scope>NUCLEOTIDE SEQUENCE</scope>
</reference>
<keyword evidence="4" id="KW-1185">Reference proteome</keyword>
<dbReference type="AlphaFoldDB" id="A0A9P1D5T2"/>
<dbReference type="Proteomes" id="UP001152797">
    <property type="component" value="Unassembled WGS sequence"/>
</dbReference>
<dbReference type="EMBL" id="CAMXCT010003279">
    <property type="protein sequence ID" value="CAI4003510.1"/>
    <property type="molecule type" value="Genomic_DNA"/>
</dbReference>
<accession>A0A9P1D5T2</accession>
<protein>
    <submittedName>
        <fullName evidence="3">Glucose-6-phosphate 1-epimerase</fullName>
    </submittedName>
</protein>
<evidence type="ECO:0000256" key="1">
    <source>
        <dbReference type="SAM" id="MobiDB-lite"/>
    </source>
</evidence>
<gene>
    <name evidence="2" type="ORF">C1SCF055_LOCUS29372</name>
</gene>
<reference evidence="3 4" key="2">
    <citation type="submission" date="2024-05" db="EMBL/GenBank/DDBJ databases">
        <authorList>
            <person name="Chen Y."/>
            <person name="Shah S."/>
            <person name="Dougan E. K."/>
            <person name="Thang M."/>
            <person name="Chan C."/>
        </authorList>
    </citation>
    <scope>NUCLEOTIDE SEQUENCE [LARGE SCALE GENOMIC DNA]</scope>
</reference>
<dbReference type="EMBL" id="CAMXCT020003279">
    <property type="protein sequence ID" value="CAL1156885.1"/>
    <property type="molecule type" value="Genomic_DNA"/>
</dbReference>
<dbReference type="EMBL" id="CAMXCT030003279">
    <property type="protein sequence ID" value="CAL4790822.1"/>
    <property type="molecule type" value="Genomic_DNA"/>
</dbReference>
<comment type="caution">
    <text evidence="2">The sequence shown here is derived from an EMBL/GenBank/DDBJ whole genome shotgun (WGS) entry which is preliminary data.</text>
</comment>
<organism evidence="2">
    <name type="scientific">Cladocopium goreaui</name>
    <dbReference type="NCBI Taxonomy" id="2562237"/>
    <lineage>
        <taxon>Eukaryota</taxon>
        <taxon>Sar</taxon>
        <taxon>Alveolata</taxon>
        <taxon>Dinophyceae</taxon>
        <taxon>Suessiales</taxon>
        <taxon>Symbiodiniaceae</taxon>
        <taxon>Cladocopium</taxon>
    </lineage>
</organism>
<name>A0A9P1D5T2_9DINO</name>
<sequence length="100" mass="11119">MTESAEEALRKSRESRFHNMSKSSGDSNFIQIQIPLDCYAGDAFVVEVDDAAFQIVVPAGCSHGEVIYMDMREAMRFDDEKDGDTGTARGIFSQPYKDNA</sequence>
<feature type="compositionally biased region" description="Basic and acidic residues" evidence="1">
    <location>
        <begin position="7"/>
        <end position="17"/>
    </location>
</feature>
<feature type="region of interest" description="Disordered" evidence="1">
    <location>
        <begin position="79"/>
        <end position="100"/>
    </location>
</feature>